<comment type="caution">
    <text evidence="13">Was originally thought to be a dihydrodipicolinate reductase (DHDPR), catalyzing the conversion of dihydrodipicolinate to tetrahydrodipicolinate. However, it was shown in E.coli that the substrate of the enzymatic reaction is not dihydrodipicolinate (DHDP) but in fact (2S,4S)-4-hydroxy-2,3,4,5-tetrahydrodipicolinic acid (HTPA), the product released by the DapA-catalyzed reaction.</text>
</comment>
<reference evidence="16 17" key="1">
    <citation type="submission" date="2014-06" db="EMBL/GenBank/DDBJ databases">
        <title>Functional and comparative genomic analyses of the Drosophila gut microbiota identify candidate symbiosis factors.</title>
        <authorList>
            <person name="Newell P.D."/>
            <person name="Chaston J.M."/>
            <person name="Douglas A.E."/>
        </authorList>
    </citation>
    <scope>NUCLEOTIDE SEQUENCE [LARGE SCALE GENOMIC DNA]</scope>
    <source>
        <strain evidence="16 17">DmCS_006</strain>
    </source>
</reference>
<dbReference type="AlphaFoldDB" id="A0A094ZXL8"/>
<dbReference type="PANTHER" id="PTHR20836:SF0">
    <property type="entry name" value="4-HYDROXY-TETRAHYDRODIPICOLINATE REDUCTASE 1, CHLOROPLASTIC-RELATED"/>
    <property type="match status" value="1"/>
</dbReference>
<feature type="binding site" evidence="13">
    <location>
        <position position="39"/>
    </location>
    <ligand>
        <name>NADP(+)</name>
        <dbReference type="ChEBI" id="CHEBI:58349"/>
    </ligand>
</feature>
<dbReference type="GO" id="GO:0008839">
    <property type="term" value="F:4-hydroxy-tetrahydrodipicolinate reductase"/>
    <property type="evidence" value="ECO:0007669"/>
    <property type="project" value="UniProtKB-UniRule"/>
</dbReference>
<protein>
    <recommendedName>
        <fullName evidence="10 13">4-hydroxy-tetrahydrodipicolinate reductase</fullName>
        <shortName evidence="13">HTPA reductase</shortName>
        <ecNumber evidence="10 13">1.17.1.8</ecNumber>
    </recommendedName>
</protein>
<dbReference type="SUPFAM" id="SSF55347">
    <property type="entry name" value="Glyceraldehyde-3-phosphate dehydrogenase-like, C-terminal domain"/>
    <property type="match status" value="1"/>
</dbReference>
<comment type="catalytic activity">
    <reaction evidence="11 13">
        <text>(S)-2,3,4,5-tetrahydrodipicolinate + NADP(+) + H2O = (2S,4S)-4-hydroxy-2,3,4,5-tetrahydrodipicolinate + NADPH + H(+)</text>
        <dbReference type="Rhea" id="RHEA:35331"/>
        <dbReference type="ChEBI" id="CHEBI:15377"/>
        <dbReference type="ChEBI" id="CHEBI:15378"/>
        <dbReference type="ChEBI" id="CHEBI:16845"/>
        <dbReference type="ChEBI" id="CHEBI:57783"/>
        <dbReference type="ChEBI" id="CHEBI:58349"/>
        <dbReference type="ChEBI" id="CHEBI:67139"/>
        <dbReference type="EC" id="1.17.1.8"/>
    </reaction>
</comment>
<proteinExistence type="inferred from homology"/>
<dbReference type="HAMAP" id="MF_00102">
    <property type="entry name" value="DapB"/>
    <property type="match status" value="1"/>
</dbReference>
<evidence type="ECO:0000256" key="13">
    <source>
        <dbReference type="HAMAP-Rule" id="MF_00102"/>
    </source>
</evidence>
<dbReference type="FunFam" id="3.30.360.10:FF:000009">
    <property type="entry name" value="4-hydroxy-tetrahydrodipicolinate reductase"/>
    <property type="match status" value="1"/>
</dbReference>
<evidence type="ECO:0000256" key="4">
    <source>
        <dbReference type="ARBA" id="ARBA00022857"/>
    </source>
</evidence>
<dbReference type="EMBL" id="JOKM01000002">
    <property type="protein sequence ID" value="KGB26696.1"/>
    <property type="molecule type" value="Genomic_DNA"/>
</dbReference>
<dbReference type="UniPathway" id="UPA00034">
    <property type="reaction ID" value="UER00018"/>
</dbReference>
<keyword evidence="6 13" id="KW-0560">Oxidoreductase</keyword>
<comment type="pathway">
    <text evidence="9 13">Amino-acid biosynthesis; L-lysine biosynthesis via DAP pathway; (S)-tetrahydrodipicolinate from L-aspartate: step 4/4.</text>
</comment>
<dbReference type="GeneID" id="89478472"/>
<feature type="binding site" evidence="13">
    <location>
        <begin position="116"/>
        <end position="119"/>
    </location>
    <ligand>
        <name>NAD(+)</name>
        <dbReference type="ChEBI" id="CHEBI:57540"/>
    </ligand>
</feature>
<dbReference type="InterPro" id="IPR023940">
    <property type="entry name" value="DHDPR_bac"/>
</dbReference>
<dbReference type="PROSITE" id="PS01298">
    <property type="entry name" value="DAPB"/>
    <property type="match status" value="1"/>
</dbReference>
<dbReference type="NCBIfam" id="TIGR00036">
    <property type="entry name" value="dapB"/>
    <property type="match status" value="1"/>
</dbReference>
<evidence type="ECO:0000256" key="5">
    <source>
        <dbReference type="ARBA" id="ARBA00022915"/>
    </source>
</evidence>
<feature type="domain" description="Dihydrodipicolinate reductase N-terminal" evidence="14">
    <location>
        <begin position="7"/>
        <end position="119"/>
    </location>
</feature>
<organism evidence="16 17">
    <name type="scientific">Acetobacter tropicalis</name>
    <dbReference type="NCBI Taxonomy" id="104102"/>
    <lineage>
        <taxon>Bacteria</taxon>
        <taxon>Pseudomonadati</taxon>
        <taxon>Pseudomonadota</taxon>
        <taxon>Alphaproteobacteria</taxon>
        <taxon>Acetobacterales</taxon>
        <taxon>Acetobacteraceae</taxon>
        <taxon>Acetobacter</taxon>
    </lineage>
</organism>
<comment type="caution">
    <text evidence="16">The sequence shown here is derived from an EMBL/GenBank/DDBJ whole genome shotgun (WGS) entry which is preliminary data.</text>
</comment>
<keyword evidence="4 13" id="KW-0521">NADP</keyword>
<evidence type="ECO:0000256" key="10">
    <source>
        <dbReference type="ARBA" id="ARBA00038983"/>
    </source>
</evidence>
<dbReference type="InterPro" id="IPR036291">
    <property type="entry name" value="NAD(P)-bd_dom_sf"/>
</dbReference>
<feature type="domain" description="Dihydrodipicolinate reductase C-terminal" evidence="15">
    <location>
        <begin position="122"/>
        <end position="259"/>
    </location>
</feature>
<comment type="catalytic activity">
    <reaction evidence="12 13">
        <text>(S)-2,3,4,5-tetrahydrodipicolinate + NAD(+) + H2O = (2S,4S)-4-hydroxy-2,3,4,5-tetrahydrodipicolinate + NADH + H(+)</text>
        <dbReference type="Rhea" id="RHEA:35323"/>
        <dbReference type="ChEBI" id="CHEBI:15377"/>
        <dbReference type="ChEBI" id="CHEBI:15378"/>
        <dbReference type="ChEBI" id="CHEBI:16845"/>
        <dbReference type="ChEBI" id="CHEBI:57540"/>
        <dbReference type="ChEBI" id="CHEBI:57945"/>
        <dbReference type="ChEBI" id="CHEBI:67139"/>
        <dbReference type="EC" id="1.17.1.8"/>
    </reaction>
</comment>
<evidence type="ECO:0000256" key="11">
    <source>
        <dbReference type="ARBA" id="ARBA00049080"/>
    </source>
</evidence>
<dbReference type="GO" id="GO:0016726">
    <property type="term" value="F:oxidoreductase activity, acting on CH or CH2 groups, NAD or NADP as acceptor"/>
    <property type="evidence" value="ECO:0007669"/>
    <property type="project" value="UniProtKB-UniRule"/>
</dbReference>
<feature type="binding site" evidence="13">
    <location>
        <begin position="160"/>
        <end position="161"/>
    </location>
    <ligand>
        <name>(S)-2,3,4,5-tetrahydrodipicolinate</name>
        <dbReference type="ChEBI" id="CHEBI:16845"/>
    </ligand>
</feature>
<keyword evidence="7 13" id="KW-0520">NAD</keyword>
<evidence type="ECO:0000256" key="6">
    <source>
        <dbReference type="ARBA" id="ARBA00023002"/>
    </source>
</evidence>
<evidence type="ECO:0000256" key="2">
    <source>
        <dbReference type="ARBA" id="ARBA00022490"/>
    </source>
</evidence>
<feature type="binding site" evidence="13">
    <location>
        <begin position="92"/>
        <end position="94"/>
    </location>
    <ligand>
        <name>NAD(+)</name>
        <dbReference type="ChEBI" id="CHEBI:57540"/>
    </ligand>
</feature>
<evidence type="ECO:0000256" key="1">
    <source>
        <dbReference type="ARBA" id="ARBA00006642"/>
    </source>
</evidence>
<dbReference type="Gene3D" id="3.30.360.10">
    <property type="entry name" value="Dihydrodipicolinate Reductase, domain 2"/>
    <property type="match status" value="1"/>
</dbReference>
<dbReference type="CDD" id="cd02274">
    <property type="entry name" value="DHDPR_N"/>
    <property type="match status" value="1"/>
</dbReference>
<keyword evidence="8 13" id="KW-0457">Lysine biosynthesis</keyword>
<dbReference type="RefSeq" id="WP_035377077.1">
    <property type="nucleotide sequence ID" value="NZ_JACAOJ010000023.1"/>
</dbReference>
<feature type="active site" description="Proton donor" evidence="13">
    <location>
        <position position="154"/>
    </location>
</feature>
<dbReference type="Gene3D" id="3.40.50.720">
    <property type="entry name" value="NAD(P)-binding Rossmann-like Domain"/>
    <property type="match status" value="1"/>
</dbReference>
<evidence type="ECO:0000256" key="8">
    <source>
        <dbReference type="ARBA" id="ARBA00023154"/>
    </source>
</evidence>
<comment type="function">
    <text evidence="13">Catalyzes the conversion of 4-hydroxy-tetrahydrodipicolinate (HTPA) to tetrahydrodipicolinate.</text>
</comment>
<dbReference type="GO" id="GO:0019877">
    <property type="term" value="P:diaminopimelate biosynthetic process"/>
    <property type="evidence" value="ECO:0007669"/>
    <property type="project" value="UniProtKB-UniRule"/>
</dbReference>
<name>A0A094ZXL8_9PROT</name>
<comment type="similarity">
    <text evidence="1 13">Belongs to the DapB family.</text>
</comment>
<evidence type="ECO:0000256" key="12">
    <source>
        <dbReference type="ARBA" id="ARBA00049396"/>
    </source>
</evidence>
<comment type="subunit">
    <text evidence="13">Homotetramer.</text>
</comment>
<keyword evidence="3 13" id="KW-0028">Amino-acid biosynthesis</keyword>
<evidence type="ECO:0000313" key="17">
    <source>
        <dbReference type="Proteomes" id="UP000029448"/>
    </source>
</evidence>
<comment type="caution">
    <text evidence="13">Lacks conserved residue(s) required for the propagation of feature annotation.</text>
</comment>
<dbReference type="PATRIC" id="fig|104102.7.peg.59"/>
<evidence type="ECO:0000313" key="16">
    <source>
        <dbReference type="EMBL" id="KGB26696.1"/>
    </source>
</evidence>
<keyword evidence="2 13" id="KW-0963">Cytoplasm</keyword>
<feature type="active site" description="Proton donor/acceptor" evidence="13">
    <location>
        <position position="150"/>
    </location>
</feature>
<dbReference type="GO" id="GO:0050661">
    <property type="term" value="F:NADP binding"/>
    <property type="evidence" value="ECO:0007669"/>
    <property type="project" value="UniProtKB-UniRule"/>
</dbReference>
<comment type="subcellular location">
    <subcellularLocation>
        <location evidence="13">Cytoplasm</location>
    </subcellularLocation>
</comment>
<dbReference type="GO" id="GO:0005737">
    <property type="term" value="C:cytoplasm"/>
    <property type="evidence" value="ECO:0007669"/>
    <property type="project" value="UniProtKB-SubCell"/>
</dbReference>
<keyword evidence="5 13" id="KW-0220">Diaminopimelate biosynthesis</keyword>
<dbReference type="Pfam" id="PF05173">
    <property type="entry name" value="DapB_C"/>
    <property type="match status" value="1"/>
</dbReference>
<keyword evidence="17" id="KW-1185">Reference proteome</keyword>
<feature type="binding site" evidence="13">
    <location>
        <position position="151"/>
    </location>
    <ligand>
        <name>(S)-2,3,4,5-tetrahydrodipicolinate</name>
        <dbReference type="ChEBI" id="CHEBI:16845"/>
    </ligand>
</feature>
<gene>
    <name evidence="13" type="primary">dapB</name>
    <name evidence="16" type="ORF">AtDm6_0060</name>
</gene>
<feature type="binding site" evidence="13">
    <location>
        <begin position="12"/>
        <end position="17"/>
    </location>
    <ligand>
        <name>NAD(+)</name>
        <dbReference type="ChEBI" id="CHEBI:57540"/>
    </ligand>
</feature>
<accession>A0A094ZXL8</accession>
<dbReference type="SUPFAM" id="SSF51735">
    <property type="entry name" value="NAD(P)-binding Rossmann-fold domains"/>
    <property type="match status" value="1"/>
</dbReference>
<dbReference type="EC" id="1.17.1.8" evidence="10 13"/>
<dbReference type="InterPro" id="IPR022664">
    <property type="entry name" value="DapB_N_CS"/>
</dbReference>
<dbReference type="PIRSF" id="PIRSF000161">
    <property type="entry name" value="DHPR"/>
    <property type="match status" value="1"/>
</dbReference>
<dbReference type="GO" id="GO:0009089">
    <property type="term" value="P:lysine biosynthetic process via diaminopimelate"/>
    <property type="evidence" value="ECO:0007669"/>
    <property type="project" value="UniProtKB-UniRule"/>
</dbReference>
<evidence type="ECO:0000259" key="15">
    <source>
        <dbReference type="Pfam" id="PF05173"/>
    </source>
</evidence>
<evidence type="ECO:0000256" key="3">
    <source>
        <dbReference type="ARBA" id="ARBA00022605"/>
    </source>
</evidence>
<dbReference type="Pfam" id="PF01113">
    <property type="entry name" value="DapB_N"/>
    <property type="match status" value="1"/>
</dbReference>
<dbReference type="STRING" id="104102.AtDm6_0060"/>
<evidence type="ECO:0000259" key="14">
    <source>
        <dbReference type="Pfam" id="PF01113"/>
    </source>
</evidence>
<evidence type="ECO:0000256" key="7">
    <source>
        <dbReference type="ARBA" id="ARBA00023027"/>
    </source>
</evidence>
<evidence type="ECO:0000256" key="9">
    <source>
        <dbReference type="ARBA" id="ARBA00037922"/>
    </source>
</evidence>
<dbReference type="InterPro" id="IPR022663">
    <property type="entry name" value="DapB_C"/>
</dbReference>
<dbReference type="GO" id="GO:0051287">
    <property type="term" value="F:NAD binding"/>
    <property type="evidence" value="ECO:0007669"/>
    <property type="project" value="UniProtKB-UniRule"/>
</dbReference>
<dbReference type="InterPro" id="IPR000846">
    <property type="entry name" value="DapB_N"/>
</dbReference>
<sequence>MTEKSLRIGIAGISGRVGQLLVEEVQAAGAILAGGTARKPGGVVGLPENVPVFSDMASLAAISDVVIDFTHAETVVPHAQSLAQHGTAWVLGTTGLSAEQSAAVYKAAQTIAIVHAANFSPGVTLVQRLAQMMGRALPAESYDVEVLEMHHRQKVDAPSGTALAIGEAVAQGRGVALVDVKESGRDGHTGPRKTGAIGFAALRGGQIVGEHDVLFTSADEQITLSHRAFDRRIFATGAVRAAFWVEGHAPGYFGMEDVLGLPPL</sequence>
<dbReference type="PANTHER" id="PTHR20836">
    <property type="entry name" value="DIHYDRODIPICOLINATE REDUCTASE"/>
    <property type="match status" value="1"/>
</dbReference>
<dbReference type="Proteomes" id="UP000029448">
    <property type="component" value="Unassembled WGS sequence"/>
</dbReference>